<dbReference type="Pfam" id="PF07896">
    <property type="entry name" value="DUF1674"/>
    <property type="match status" value="1"/>
</dbReference>
<sequence>MSANEQAHSGTNDSGELETAPSRSFTQLPAAAQRALKEAEARRIKMEEDKEKRAKEIGGRGGEDPARFGDWEVKGIAVDF</sequence>
<evidence type="ECO:0000313" key="3">
    <source>
        <dbReference type="EMBL" id="KPA99908.1"/>
    </source>
</evidence>
<name>A0A0M9GL00_9HYPH</name>
<dbReference type="PATRIC" id="fig|1514904.3.peg.2784"/>
<protein>
    <recommendedName>
        <fullName evidence="5">Dihydrodipicolinate reductase</fullName>
    </recommendedName>
</protein>
<dbReference type="STRING" id="1514904.SU32_16645"/>
<proteinExistence type="inferred from homology"/>
<reference evidence="3 4" key="1">
    <citation type="submission" date="2015-01" db="EMBL/GenBank/DDBJ databases">
        <title>Ahrensia donghaiensis sp. nov., a novel dimethylsulphoniopropionate-cleavage bacterium isolated from seawater and emended descriptions of the genus Ahrensia and Ahrensia kielensis.</title>
        <authorList>
            <person name="Liu J."/>
        </authorList>
    </citation>
    <scope>NUCLEOTIDE SEQUENCE [LARGE SCALE GENOMIC DNA]</scope>
    <source>
        <strain evidence="3 4">LZD062</strain>
    </source>
</reference>
<gene>
    <name evidence="3" type="ORF">SU32_16645</name>
</gene>
<feature type="region of interest" description="Disordered" evidence="2">
    <location>
        <begin position="1"/>
        <end position="68"/>
    </location>
</feature>
<feature type="compositionally biased region" description="Basic and acidic residues" evidence="2">
    <location>
        <begin position="35"/>
        <end position="68"/>
    </location>
</feature>
<dbReference type="AlphaFoldDB" id="A0A0M9GL00"/>
<evidence type="ECO:0008006" key="5">
    <source>
        <dbReference type="Google" id="ProtNLM"/>
    </source>
</evidence>
<comment type="similarity">
    <text evidence="1">Belongs to the SDHAF4 family.</text>
</comment>
<feature type="compositionally biased region" description="Polar residues" evidence="2">
    <location>
        <begin position="1"/>
        <end position="14"/>
    </location>
</feature>
<evidence type="ECO:0000256" key="1">
    <source>
        <dbReference type="ARBA" id="ARBA00005701"/>
    </source>
</evidence>
<evidence type="ECO:0000313" key="4">
    <source>
        <dbReference type="Proteomes" id="UP000038011"/>
    </source>
</evidence>
<accession>A0A0M9GL00</accession>
<keyword evidence="4" id="KW-1185">Reference proteome</keyword>
<evidence type="ECO:0000256" key="2">
    <source>
        <dbReference type="SAM" id="MobiDB-lite"/>
    </source>
</evidence>
<dbReference type="EMBL" id="JXMU01000042">
    <property type="protein sequence ID" value="KPA99908.1"/>
    <property type="molecule type" value="Genomic_DNA"/>
</dbReference>
<comment type="caution">
    <text evidence="3">The sequence shown here is derived from an EMBL/GenBank/DDBJ whole genome shotgun (WGS) entry which is preliminary data.</text>
</comment>
<organism evidence="3 4">
    <name type="scientific">Ahrensia marina</name>
    <dbReference type="NCBI Taxonomy" id="1514904"/>
    <lineage>
        <taxon>Bacteria</taxon>
        <taxon>Pseudomonadati</taxon>
        <taxon>Pseudomonadota</taxon>
        <taxon>Alphaproteobacteria</taxon>
        <taxon>Hyphomicrobiales</taxon>
        <taxon>Ahrensiaceae</taxon>
        <taxon>Ahrensia</taxon>
    </lineage>
</organism>
<dbReference type="InterPro" id="IPR012875">
    <property type="entry name" value="SDHF4"/>
</dbReference>
<dbReference type="Proteomes" id="UP000038011">
    <property type="component" value="Unassembled WGS sequence"/>
</dbReference>